<evidence type="ECO:0000313" key="1">
    <source>
        <dbReference type="EMBL" id="SHI55319.1"/>
    </source>
</evidence>
<dbReference type="AlphaFoldDB" id="A0A1M6C2T3"/>
<gene>
    <name evidence="1" type="ORF">SAMN02745146_1008</name>
</gene>
<dbReference type="EMBL" id="FQYN01000002">
    <property type="protein sequence ID" value="SHI55319.1"/>
    <property type="molecule type" value="Genomic_DNA"/>
</dbReference>
<name>A0A1M6C2T3_9BACT</name>
<dbReference type="PROSITE" id="PS51257">
    <property type="entry name" value="PROKAR_LIPOPROTEIN"/>
    <property type="match status" value="1"/>
</dbReference>
<proteinExistence type="predicted"/>
<dbReference type="RefSeq" id="WP_143164005.1">
    <property type="nucleotide sequence ID" value="NZ_FQYN01000002.1"/>
</dbReference>
<evidence type="ECO:0000313" key="2">
    <source>
        <dbReference type="Proteomes" id="UP000184418"/>
    </source>
</evidence>
<sequence length="205" mass="23207">MKPQILAYLLLASTACGQTKDNSQKGSNILKIDTTQKQTKNMSDYSPAFGKAHPRAKELLKEEFYFSPIDETGPFGNDDGADTYAGFNDWRQSHSNENPKVFLLEQIEYWGYPKFDICETDIKKLTLYLKQSDLGSRYMSGIGAAIISIAFGQLYLDGKIDRDFNELAKTAIRRQLLPEILAVWGDTYKIERETKLKKMLAVLAS</sequence>
<dbReference type="Proteomes" id="UP000184418">
    <property type="component" value="Unassembled WGS sequence"/>
</dbReference>
<keyword evidence="2" id="KW-1185">Reference proteome</keyword>
<accession>A0A1M6C2T3</accession>
<dbReference type="OrthoDB" id="665121at2"/>
<organism evidence="1 2">
    <name type="scientific">Hymenobacter daecheongensis DSM 21074</name>
    <dbReference type="NCBI Taxonomy" id="1121955"/>
    <lineage>
        <taxon>Bacteria</taxon>
        <taxon>Pseudomonadati</taxon>
        <taxon>Bacteroidota</taxon>
        <taxon>Cytophagia</taxon>
        <taxon>Cytophagales</taxon>
        <taxon>Hymenobacteraceae</taxon>
        <taxon>Hymenobacter</taxon>
    </lineage>
</organism>
<protein>
    <submittedName>
        <fullName evidence="1">Uncharacterized conserved protein YfeS, contains WGR domain</fullName>
    </submittedName>
</protein>
<reference evidence="1 2" key="1">
    <citation type="submission" date="2016-11" db="EMBL/GenBank/DDBJ databases">
        <authorList>
            <person name="Jaros S."/>
            <person name="Januszkiewicz K."/>
            <person name="Wedrychowicz H."/>
        </authorList>
    </citation>
    <scope>NUCLEOTIDE SEQUENCE [LARGE SCALE GENOMIC DNA]</scope>
    <source>
        <strain evidence="1 2">DSM 21074</strain>
    </source>
</reference>